<keyword evidence="3" id="KW-1185">Reference proteome</keyword>
<protein>
    <submittedName>
        <fullName evidence="2">Uncharacterized protein</fullName>
    </submittedName>
</protein>
<reference evidence="2 3" key="1">
    <citation type="submission" date="2018-04" db="EMBL/GenBank/DDBJ databases">
        <title>Thalassorhabdus spongiae gen. nov., sp. nov., isolated from a marine sponge in South-West Iceland.</title>
        <authorList>
            <person name="Knobloch S."/>
            <person name="Daussin A."/>
            <person name="Johannsson R."/>
            <person name="Marteinsson V.T."/>
        </authorList>
    </citation>
    <scope>NUCLEOTIDE SEQUENCE [LARGE SCALE GENOMIC DNA]</scope>
    <source>
        <strain evidence="2 3">Hp12</strain>
    </source>
</reference>
<dbReference type="Proteomes" id="UP000244906">
    <property type="component" value="Unassembled WGS sequence"/>
</dbReference>
<keyword evidence="1" id="KW-0812">Transmembrane</keyword>
<dbReference type="InterPro" id="IPR008979">
    <property type="entry name" value="Galactose-bd-like_sf"/>
</dbReference>
<gene>
    <name evidence="2" type="ORF">DC094_20530</name>
</gene>
<dbReference type="EMBL" id="QDDL01000014">
    <property type="protein sequence ID" value="PVZ63910.1"/>
    <property type="molecule type" value="Genomic_DNA"/>
</dbReference>
<keyword evidence="1" id="KW-1133">Transmembrane helix</keyword>
<dbReference type="AlphaFoldDB" id="A0A2V1GNW0"/>
<evidence type="ECO:0000256" key="1">
    <source>
        <dbReference type="SAM" id="Phobius"/>
    </source>
</evidence>
<dbReference type="Gene3D" id="2.60.120.380">
    <property type="match status" value="1"/>
</dbReference>
<comment type="caution">
    <text evidence="2">The sequence shown here is derived from an EMBL/GenBank/DDBJ whole genome shotgun (WGS) entry which is preliminary data.</text>
</comment>
<keyword evidence="1" id="KW-0472">Membrane</keyword>
<dbReference type="SUPFAM" id="SSF49785">
    <property type="entry name" value="Galactose-binding domain-like"/>
    <property type="match status" value="1"/>
</dbReference>
<dbReference type="RefSeq" id="WP_116688994.1">
    <property type="nucleotide sequence ID" value="NZ_CAWNYD010000014.1"/>
</dbReference>
<name>A0A2V1GNW0_9GAMM</name>
<dbReference type="OrthoDB" id="5928883at2"/>
<evidence type="ECO:0000313" key="2">
    <source>
        <dbReference type="EMBL" id="PVZ63910.1"/>
    </source>
</evidence>
<proteinExistence type="predicted"/>
<feature type="transmembrane region" description="Helical" evidence="1">
    <location>
        <begin position="604"/>
        <end position="621"/>
    </location>
</feature>
<sequence>MKPLLNYTGLLISIWMGIGTANAQIEPKDLTSAQNQAFFGQTSTPSWLLPTIDSTNLLRQIYGLLDIQGIGVKSSDENVIGPYLGKGVRGQCGEAIRASHQGFTYQPINQESVGDQYNWQAGTEACALAFFNNTLLLGVNGFLPQGRAYIQKPNFSALLDSREDENGVTQTYSPPQPVLTIGNSDFIEAPGNHAALNLPVDDGIAFFRDNAVMLYAHPGESSQRIAPFLQQHATLDLELLEIFYSGSTSQQITSNNNRARLKNALIAGVVCLNGTASFNDDNYCQSNFGPTPEGRIKPDLVLGDAAHLSVSHLGGQRLDRLGGFNSSAFQLFGLAGLVNQMYADGIFTGNPGRLGDLSSMTESEAASLVYRHRPSPAMTRALLVNSAYRYPVAQIGRYNQGWGIPQLSELAKRATENGGKFTLVTDRQALIHQQTHSQILYVEQSPSSGKLEVTMAFQDPEDDAYTATNNLSLKVTSPSGSVYWGNQGLLAGDASVSGSNEDRVNTIEHVLINTPEDGGWTVEVIASSITVDGVKETTAVDNQFALVASCSANSPEAYNFCSDTREEVPIEVEDPLIPTPTAEIPQLTPEAPIESQQTGGGTNSWWAVLALFTILLFYRLLPQIRNNKQ</sequence>
<accession>A0A2V1GNW0</accession>
<evidence type="ECO:0000313" key="3">
    <source>
        <dbReference type="Proteomes" id="UP000244906"/>
    </source>
</evidence>
<organism evidence="2 3">
    <name type="scientific">Pelagibaculum spongiae</name>
    <dbReference type="NCBI Taxonomy" id="2080658"/>
    <lineage>
        <taxon>Bacteria</taxon>
        <taxon>Pseudomonadati</taxon>
        <taxon>Pseudomonadota</taxon>
        <taxon>Gammaproteobacteria</taxon>
        <taxon>Oceanospirillales</taxon>
        <taxon>Pelagibaculum</taxon>
    </lineage>
</organism>